<keyword evidence="7" id="KW-0699">rRNA-binding</keyword>
<name>A0A088CIM8_9CHLO</name>
<dbReference type="GO" id="GO:0070181">
    <property type="term" value="F:small ribosomal subunit rRNA binding"/>
    <property type="evidence" value="ECO:0007669"/>
    <property type="project" value="TreeGrafter"/>
</dbReference>
<evidence type="ECO:0000256" key="4">
    <source>
        <dbReference type="ARBA" id="ARBA00022980"/>
    </source>
</evidence>
<comment type="similarity">
    <text evidence="1 7 8">Belongs to the bacterial ribosomal protein bS18 family.</text>
</comment>
<keyword evidence="9" id="KW-0934">Plastid</keyword>
<evidence type="ECO:0000256" key="2">
    <source>
        <dbReference type="ARBA" id="ARBA00011458"/>
    </source>
</evidence>
<protein>
    <recommendedName>
        <fullName evidence="6 7">Small ribosomal subunit protein bS18c</fullName>
    </recommendedName>
</protein>
<comment type="subunit">
    <text evidence="2 7">Part of the 30S ribosomal subunit.</text>
</comment>
<dbReference type="PANTHER" id="PTHR13479">
    <property type="entry name" value="30S RIBOSOMAL PROTEIN S18"/>
    <property type="match status" value="1"/>
</dbReference>
<accession>A0A088CIM8</accession>
<gene>
    <name evidence="7 9" type="primary">rps18</name>
</gene>
<comment type="subcellular location">
    <subcellularLocation>
        <location evidence="7">Plastid</location>
        <location evidence="7">Chloroplast</location>
    </subcellularLocation>
</comment>
<dbReference type="GO" id="GO:0009507">
    <property type="term" value="C:chloroplast"/>
    <property type="evidence" value="ECO:0007669"/>
    <property type="project" value="UniProtKB-SubCell"/>
</dbReference>
<dbReference type="AlphaFoldDB" id="A0A088CIM8"/>
<dbReference type="InterPro" id="IPR036870">
    <property type="entry name" value="Ribosomal_bS18_sf"/>
</dbReference>
<dbReference type="HAMAP" id="MF_00270">
    <property type="entry name" value="Ribosomal_bS18"/>
    <property type="match status" value="1"/>
</dbReference>
<dbReference type="SUPFAM" id="SSF46911">
    <property type="entry name" value="Ribosomal protein S18"/>
    <property type="match status" value="1"/>
</dbReference>
<dbReference type="Pfam" id="PF01084">
    <property type="entry name" value="Ribosomal_S18"/>
    <property type="match status" value="1"/>
</dbReference>
<evidence type="ECO:0000256" key="3">
    <source>
        <dbReference type="ARBA" id="ARBA00022884"/>
    </source>
</evidence>
<organism evidence="9">
    <name type="scientific">Chloropicon primus</name>
    <dbReference type="NCBI Taxonomy" id="1764295"/>
    <lineage>
        <taxon>Eukaryota</taxon>
        <taxon>Viridiplantae</taxon>
        <taxon>Chlorophyta</taxon>
        <taxon>Chloropicophyceae</taxon>
        <taxon>Chloropicales</taxon>
        <taxon>Chloropicaceae</taxon>
        <taxon>Chloropicon</taxon>
    </lineage>
</organism>
<proteinExistence type="inferred from homology"/>
<keyword evidence="5 7" id="KW-0687">Ribonucleoprotein</keyword>
<keyword evidence="4 7" id="KW-0689">Ribosomal protein</keyword>
<dbReference type="InterPro" id="IPR001648">
    <property type="entry name" value="Ribosomal_bS18"/>
</dbReference>
<dbReference type="Gene3D" id="4.10.640.10">
    <property type="entry name" value="Ribosomal protein S18"/>
    <property type="match status" value="1"/>
</dbReference>
<evidence type="ECO:0000256" key="5">
    <source>
        <dbReference type="ARBA" id="ARBA00023274"/>
    </source>
</evidence>
<dbReference type="GO" id="GO:0006412">
    <property type="term" value="P:translation"/>
    <property type="evidence" value="ECO:0007669"/>
    <property type="project" value="UniProtKB-UniRule"/>
</dbReference>
<dbReference type="EMBL" id="KJ746601">
    <property type="protein sequence ID" value="AID67805.1"/>
    <property type="molecule type" value="Genomic_DNA"/>
</dbReference>
<dbReference type="PRINTS" id="PR00974">
    <property type="entry name" value="RIBOSOMALS18"/>
</dbReference>
<sequence length="107" mass="12260">MSKSSNLKIRQRILEQGKRRNFIASLKNKPLKKGSSKKEQPIKGDLGNVLDYKNTTLLRRHISTQGRILPRRVTGLTAKQQRQLAKSVKRARQMCLVAIVRRRGGQK</sequence>
<evidence type="ECO:0000256" key="8">
    <source>
        <dbReference type="RuleBase" id="RU003910"/>
    </source>
</evidence>
<reference evidence="9" key="1">
    <citation type="journal article" date="2014" name="BMC Genomics">
        <title>Six newly sequenced chloroplast genomes from prasinophyte green algae provide insights into the relationships among prasinophyte lineages and the diversity of streamlined genome architecture in picoplanktonic species.</title>
        <authorList>
            <person name="Lemieux C."/>
            <person name="Otis C."/>
            <person name="Turmel M."/>
        </authorList>
    </citation>
    <scope>NUCLEOTIDE SEQUENCE</scope>
</reference>
<dbReference type="PANTHER" id="PTHR13479:SF40">
    <property type="entry name" value="SMALL RIBOSOMAL SUBUNIT PROTEIN BS18M"/>
    <property type="match status" value="1"/>
</dbReference>
<geneLocation type="chloroplast" evidence="9"/>
<dbReference type="GO" id="GO:0003735">
    <property type="term" value="F:structural constituent of ribosome"/>
    <property type="evidence" value="ECO:0007669"/>
    <property type="project" value="InterPro"/>
</dbReference>
<evidence type="ECO:0000313" key="9">
    <source>
        <dbReference type="EMBL" id="AID67805.1"/>
    </source>
</evidence>
<dbReference type="GO" id="GO:0005763">
    <property type="term" value="C:mitochondrial small ribosomal subunit"/>
    <property type="evidence" value="ECO:0007669"/>
    <property type="project" value="TreeGrafter"/>
</dbReference>
<evidence type="ECO:0000256" key="7">
    <source>
        <dbReference type="HAMAP-Rule" id="MF_00270"/>
    </source>
</evidence>
<keyword evidence="3 7" id="KW-0694">RNA-binding</keyword>
<evidence type="ECO:0000256" key="1">
    <source>
        <dbReference type="ARBA" id="ARBA00005589"/>
    </source>
</evidence>
<dbReference type="NCBIfam" id="TIGR00165">
    <property type="entry name" value="S18"/>
    <property type="match status" value="1"/>
</dbReference>
<evidence type="ECO:0000256" key="6">
    <source>
        <dbReference type="ARBA" id="ARBA00035266"/>
    </source>
</evidence>
<keyword evidence="9" id="KW-0150">Chloroplast</keyword>